<feature type="region of interest" description="Disordered" evidence="1">
    <location>
        <begin position="1"/>
        <end position="20"/>
    </location>
</feature>
<reference evidence="3" key="1">
    <citation type="submission" date="2018-05" db="EMBL/GenBank/DDBJ databases">
        <authorList>
            <person name="Lanie J.A."/>
            <person name="Ng W.-L."/>
            <person name="Kazmierczak K.M."/>
            <person name="Andrzejewski T.M."/>
            <person name="Davidsen T.M."/>
            <person name="Wayne K.J."/>
            <person name="Tettelin H."/>
            <person name="Glass J.I."/>
            <person name="Rusch D."/>
            <person name="Podicherti R."/>
            <person name="Tsui H.-C.T."/>
            <person name="Winkler M.E."/>
        </authorList>
    </citation>
    <scope>NUCLEOTIDE SEQUENCE</scope>
</reference>
<gene>
    <name evidence="3" type="ORF">METZ01_LOCUS4969</name>
</gene>
<evidence type="ECO:0000256" key="1">
    <source>
        <dbReference type="SAM" id="MobiDB-lite"/>
    </source>
</evidence>
<accession>A0A381NC41</accession>
<evidence type="ECO:0000313" key="3">
    <source>
        <dbReference type="EMBL" id="SUZ52115.1"/>
    </source>
</evidence>
<proteinExistence type="predicted"/>
<feature type="transmembrane region" description="Helical" evidence="2">
    <location>
        <begin position="26"/>
        <end position="46"/>
    </location>
</feature>
<keyword evidence="2" id="KW-0812">Transmembrane</keyword>
<dbReference type="InterPro" id="IPR012667">
    <property type="entry name" value="CbtB_put"/>
</dbReference>
<dbReference type="Pfam" id="PF09489">
    <property type="entry name" value="CbtB"/>
    <property type="match status" value="1"/>
</dbReference>
<keyword evidence="2" id="KW-1133">Transmembrane helix</keyword>
<organism evidence="3">
    <name type="scientific">marine metagenome</name>
    <dbReference type="NCBI Taxonomy" id="408172"/>
    <lineage>
        <taxon>unclassified sequences</taxon>
        <taxon>metagenomes</taxon>
        <taxon>ecological metagenomes</taxon>
    </lineage>
</organism>
<keyword evidence="2" id="KW-0472">Membrane</keyword>
<sequence length="69" mass="7089">MTTNTEVAGTSGSLDTSDVGVSSQRLTLALLMLLAGAVLIFTVGFAQGSGGVFHNATHDTRHAVTFPCH</sequence>
<dbReference type="EMBL" id="UINC01000257">
    <property type="protein sequence ID" value="SUZ52115.1"/>
    <property type="molecule type" value="Genomic_DNA"/>
</dbReference>
<evidence type="ECO:0008006" key="4">
    <source>
        <dbReference type="Google" id="ProtNLM"/>
    </source>
</evidence>
<dbReference type="AlphaFoldDB" id="A0A381NC41"/>
<name>A0A381NC41_9ZZZZ</name>
<protein>
    <recommendedName>
        <fullName evidence="4">Cobalt transporter subunit CbtB</fullName>
    </recommendedName>
</protein>
<evidence type="ECO:0000256" key="2">
    <source>
        <dbReference type="SAM" id="Phobius"/>
    </source>
</evidence>